<keyword evidence="2" id="KW-1185">Reference proteome</keyword>
<gene>
    <name evidence="1" type="ORF">MRB53_032016</name>
</gene>
<reference evidence="1 2" key="1">
    <citation type="journal article" date="2022" name="Hortic Res">
        <title>A haplotype resolved chromosomal level avocado genome allows analysis of novel avocado genes.</title>
        <authorList>
            <person name="Nath O."/>
            <person name="Fletcher S.J."/>
            <person name="Hayward A."/>
            <person name="Shaw L.M."/>
            <person name="Masouleh A.K."/>
            <person name="Furtado A."/>
            <person name="Henry R.J."/>
            <person name="Mitter N."/>
        </authorList>
    </citation>
    <scope>NUCLEOTIDE SEQUENCE [LARGE SCALE GENOMIC DNA]</scope>
    <source>
        <strain evidence="2">cv. Hass</strain>
    </source>
</reference>
<dbReference type="Proteomes" id="UP001234297">
    <property type="component" value="Chromosome 10"/>
</dbReference>
<proteinExistence type="predicted"/>
<organism evidence="1 2">
    <name type="scientific">Persea americana</name>
    <name type="common">Avocado</name>
    <dbReference type="NCBI Taxonomy" id="3435"/>
    <lineage>
        <taxon>Eukaryota</taxon>
        <taxon>Viridiplantae</taxon>
        <taxon>Streptophyta</taxon>
        <taxon>Embryophyta</taxon>
        <taxon>Tracheophyta</taxon>
        <taxon>Spermatophyta</taxon>
        <taxon>Magnoliopsida</taxon>
        <taxon>Magnoliidae</taxon>
        <taxon>Laurales</taxon>
        <taxon>Lauraceae</taxon>
        <taxon>Persea</taxon>
    </lineage>
</organism>
<evidence type="ECO:0000313" key="1">
    <source>
        <dbReference type="EMBL" id="KAJ8623487.1"/>
    </source>
</evidence>
<accession>A0ACC2KQP5</accession>
<comment type="caution">
    <text evidence="1">The sequence shown here is derived from an EMBL/GenBank/DDBJ whole genome shotgun (WGS) entry which is preliminary data.</text>
</comment>
<name>A0ACC2KQP5_PERAE</name>
<dbReference type="EMBL" id="CM056818">
    <property type="protein sequence ID" value="KAJ8623487.1"/>
    <property type="molecule type" value="Genomic_DNA"/>
</dbReference>
<sequence>MTSNHRTKSPSEVVWWTGDDPIFASTHSASMSSICSGYSTISKSTIIVPTGGSETPMTPARMAGASALSSPEIQSKIENGSPKTTRRVAMRLYESMKRRGLREEAREAIKREEQGGDGGKVEGEEEDDDEEKKKREELMGMEFLMKDGFVSYLRDMARITPPIPQQVVRFSGIKYSRKFEISTTGYDTFGNKILGCFFGPLKSVFSKKTTTEIQILKGVDGYIMPGSMTLFLGPPGSGKSSLLGILAGRERGGKGSVLEGIVTYNDKSASEIRLSRLIAYVSGQLNKHIPFLSVRETLEFARDCTQGLRPENFTPEMRKFFAHALVEGQDPFLEYVLQILNLKDIEHKLAGDTVSEVDRQKLTTAELALGTYSVMLYDQPFSGSDPAATYDLVDTLRTISRIQQSSVVMALTQLSQEVFDLFDRVILLGDGHILYQGPRHDAIAYFTNLGYRKPSHVESGEFLEDIMAGQGSQYLVQGAKPLSFDELTEFYKSSDHYKDVMRIVSGEDAVHTYWIESEPGLGLSLKTPSKYNSSISPEPRIEMELVISKLSRKVGHSGGIESTGRVQVGDVVTGISMNNEELRYLAVGSKKTRHKHASQVYSMLKNVRGHIRLQVERYKEEAIVLGVFSGTLFYKLGGEYSQQRMNSVRALGFVSTMSIMLINLVQLPLYMLQRPIFYKHRSQRFFRASSYTVAHCVVNLPQTFLEALAYTICVYFPVGLSLKENGLLFFAYLFLLFLVAYFGSAVFFFISAISSFPEVGNALAGLIVSIFLLFSGFVIYPSNIPSYWKWLMYVNPIHWANVSFCDLQFTKGYTDPCTNYLNQLPFCDHFPTMTVGKAYLTFNELSKDSGKLWLPYVILLGWTAVTMSSALVALKTIEFTGASSSLPHQKKTPPISKYQEDSESGLSSLDSYDEVSDNLSVSCHARTGAPMFSPSEVEDREGRIENWIEEFRIDMEWDRLGIPVVPLTLEFVNFSFTRYNDVSKESIPIFNGISGYAKPGTMLALLGGSKSSNTALLKCLSGRGPPDGNLTGELQANGYKLSNAYTRMAGYVEKLDAHQPYLSVRESLLFSAGLRLNRSISCMSRHIHVELVLDQLGLKLYANQLVGSLRDATGKTFEIAKKITIAVELAANPSVLFLEEPISGLDAAGTSNILRILSQVSVSGRIVISTLTHPNARALSFFHQALILTQDGRQAYFGPVGFNCNELLIYFTSIPKVPQYFQRQSPVSFVMGVLGLGIKRRGKPLADFGEIYESSSLCEINKKEISSIKRSTKHKKLKTVQSTYPTPFLWQAWLVLLRTQRFLWRNVQYTFGRLTGCVMIGLLMGSLYFRIEYRDIYGVTSRTLYIYMQIILIGVISANNVIPQIGTDRLVYFREKRAGMYLPIFYPVSWVVGEIPYFLIATLAMVGIGNGMAGIATRTATEFLLYWLVLSVFTVCVTYFGMMLTFLAPVPTLAAFATSIWTSMWVSTSGVVVVLSDIRFYKWLYWSNPFQFAMNALTSISFFCDTRHCGGDCGCPKLPDGSYVWDRLASVRDLSKGRIDTDIATLSGMCMLFAGFSFLFFVLLKHNSPPLG</sequence>
<protein>
    <submittedName>
        <fullName evidence="1">Uncharacterized protein</fullName>
    </submittedName>
</protein>
<evidence type="ECO:0000313" key="2">
    <source>
        <dbReference type="Proteomes" id="UP001234297"/>
    </source>
</evidence>